<feature type="compositionally biased region" description="Low complexity" evidence="1">
    <location>
        <begin position="88"/>
        <end position="110"/>
    </location>
</feature>
<sequence>MHHRAGTGGADRTGGCRRAAAAPSLHLAPSPPPPAAPMITTTTTPLPVPALLPATSPLASCGIELEQDTCHSARRRRGAMARPRHHCSATSTSSNLTTSNTTTTTKTAATDGSKSLRSVPWGPRGSLRFGLSTRSRLLPLLVLGLGLVNLLLPASPASAESLSDMALYYDQNSTSLLSGTSLLQLSNGK</sequence>
<dbReference type="AlphaFoldDB" id="A0A182U8F0"/>
<feature type="transmembrane region" description="Helical" evidence="2">
    <location>
        <begin position="137"/>
        <end position="155"/>
    </location>
</feature>
<evidence type="ECO:0000256" key="1">
    <source>
        <dbReference type="SAM" id="MobiDB-lite"/>
    </source>
</evidence>
<accession>A0A182U8F0</accession>
<protein>
    <submittedName>
        <fullName evidence="3">Uncharacterized protein</fullName>
    </submittedName>
</protein>
<reference evidence="4" key="1">
    <citation type="submission" date="2014-01" db="EMBL/GenBank/DDBJ databases">
        <title>The Genome Sequence of Anopheles melas CM1001059_A (V2).</title>
        <authorList>
            <consortium name="The Broad Institute Genomics Platform"/>
            <person name="Neafsey D.E."/>
            <person name="Besansky N."/>
            <person name="Howell P."/>
            <person name="Walton C."/>
            <person name="Young S.K."/>
            <person name="Zeng Q."/>
            <person name="Gargeya S."/>
            <person name="Fitzgerald M."/>
            <person name="Haas B."/>
            <person name="Abouelleil A."/>
            <person name="Allen A.W."/>
            <person name="Alvarado L."/>
            <person name="Arachchi H.M."/>
            <person name="Berlin A.M."/>
            <person name="Chapman S.B."/>
            <person name="Gainer-Dewar J."/>
            <person name="Goldberg J."/>
            <person name="Griggs A."/>
            <person name="Gujja S."/>
            <person name="Hansen M."/>
            <person name="Howarth C."/>
            <person name="Imamovic A."/>
            <person name="Ireland A."/>
            <person name="Larimer J."/>
            <person name="McCowan C."/>
            <person name="Murphy C."/>
            <person name="Pearson M."/>
            <person name="Poon T.W."/>
            <person name="Priest M."/>
            <person name="Roberts A."/>
            <person name="Saif S."/>
            <person name="Shea T."/>
            <person name="Sisk P."/>
            <person name="Sykes S."/>
            <person name="Wortman J."/>
            <person name="Nusbaum C."/>
            <person name="Birren B."/>
        </authorList>
    </citation>
    <scope>NUCLEOTIDE SEQUENCE [LARGE SCALE GENOMIC DNA]</scope>
    <source>
        <strain evidence="4">CM1001059</strain>
    </source>
</reference>
<keyword evidence="2" id="KW-0472">Membrane</keyword>
<keyword evidence="2" id="KW-1133">Transmembrane helix</keyword>
<proteinExistence type="predicted"/>
<feature type="region of interest" description="Disordered" evidence="1">
    <location>
        <begin position="24"/>
        <end position="44"/>
    </location>
</feature>
<evidence type="ECO:0000256" key="2">
    <source>
        <dbReference type="SAM" id="Phobius"/>
    </source>
</evidence>
<keyword evidence="4" id="KW-1185">Reference proteome</keyword>
<dbReference type="VEuPathDB" id="VectorBase:AMEC015799"/>
<evidence type="ECO:0000313" key="4">
    <source>
        <dbReference type="Proteomes" id="UP000075902"/>
    </source>
</evidence>
<keyword evidence="2" id="KW-0812">Transmembrane</keyword>
<feature type="region of interest" description="Disordered" evidence="1">
    <location>
        <begin position="79"/>
        <end position="117"/>
    </location>
</feature>
<reference evidence="3" key="2">
    <citation type="submission" date="2020-05" db="UniProtKB">
        <authorList>
            <consortium name="EnsemblMetazoa"/>
        </authorList>
    </citation>
    <scope>IDENTIFICATION</scope>
    <source>
        <strain evidence="3">CM1001059</strain>
    </source>
</reference>
<dbReference type="Proteomes" id="UP000075902">
    <property type="component" value="Unassembled WGS sequence"/>
</dbReference>
<evidence type="ECO:0000313" key="3">
    <source>
        <dbReference type="EnsemblMetazoa" id="AMEC015799-PA"/>
    </source>
</evidence>
<dbReference type="EnsemblMetazoa" id="AMEC015799-RA">
    <property type="protein sequence ID" value="AMEC015799-PA"/>
    <property type="gene ID" value="AMEC015799"/>
</dbReference>
<organism evidence="3 4">
    <name type="scientific">Anopheles melas</name>
    <dbReference type="NCBI Taxonomy" id="34690"/>
    <lineage>
        <taxon>Eukaryota</taxon>
        <taxon>Metazoa</taxon>
        <taxon>Ecdysozoa</taxon>
        <taxon>Arthropoda</taxon>
        <taxon>Hexapoda</taxon>
        <taxon>Insecta</taxon>
        <taxon>Pterygota</taxon>
        <taxon>Neoptera</taxon>
        <taxon>Endopterygota</taxon>
        <taxon>Diptera</taxon>
        <taxon>Nematocera</taxon>
        <taxon>Culicoidea</taxon>
        <taxon>Culicidae</taxon>
        <taxon>Anophelinae</taxon>
        <taxon>Anopheles</taxon>
    </lineage>
</organism>
<name>A0A182U8F0_9DIPT</name>